<gene>
    <name evidence="2" type="ORF">N7G274_000750</name>
</gene>
<evidence type="ECO:0000313" key="2">
    <source>
        <dbReference type="EMBL" id="KAL2047708.1"/>
    </source>
</evidence>
<feature type="compositionally biased region" description="Low complexity" evidence="1">
    <location>
        <begin position="1"/>
        <end position="15"/>
    </location>
</feature>
<evidence type="ECO:0000256" key="1">
    <source>
        <dbReference type="SAM" id="MobiDB-lite"/>
    </source>
</evidence>
<feature type="compositionally biased region" description="Basic and acidic residues" evidence="1">
    <location>
        <begin position="257"/>
        <end position="266"/>
    </location>
</feature>
<feature type="region of interest" description="Disordered" evidence="1">
    <location>
        <begin position="1"/>
        <end position="108"/>
    </location>
</feature>
<proteinExistence type="predicted"/>
<protein>
    <submittedName>
        <fullName evidence="2">Uncharacterized protein</fullName>
    </submittedName>
</protein>
<accession>A0ABR4AW45</accession>
<reference evidence="2 3" key="1">
    <citation type="submission" date="2024-09" db="EMBL/GenBank/DDBJ databases">
        <title>Rethinking Asexuality: The Enigmatic Case of Functional Sexual Genes in Lepraria (Stereocaulaceae).</title>
        <authorList>
            <person name="Doellman M."/>
            <person name="Sun Y."/>
            <person name="Barcenas-Pena A."/>
            <person name="Lumbsch H.T."/>
            <person name="Grewe F."/>
        </authorList>
    </citation>
    <scope>NUCLEOTIDE SEQUENCE [LARGE SCALE GENOMIC DNA]</scope>
    <source>
        <strain evidence="2 3">Mercado 3170</strain>
    </source>
</reference>
<feature type="region of interest" description="Disordered" evidence="1">
    <location>
        <begin position="308"/>
        <end position="359"/>
    </location>
</feature>
<feature type="compositionally biased region" description="Polar residues" evidence="1">
    <location>
        <begin position="130"/>
        <end position="161"/>
    </location>
</feature>
<feature type="compositionally biased region" description="Polar residues" evidence="1">
    <location>
        <begin position="77"/>
        <end position="86"/>
    </location>
</feature>
<sequence>MRKSSSNASSRRGPSGHPGRSQRRARPASMEQKSHTTSDRESKERRSDHIEMTSGPTGNRFAALAPTVPAPGAPGEPSQSLQSDFTFRSELRRTNSHRMEEFSNPQASFLTATMEDRVLAPPPTVFPCTNKESSSKVPIVSLPTSKAPSKTQKSKNPSTFTPAALSNPLDQPPPRGLSSLHQENELHIPLPNPASASPDSEAESPLLSPSLPEDIISPEAERRFNPQPLHPSFPTSSPMTTQNHKPVAHRRLTPYPARKDAGEIRRKYPATDPEVFMVSDGKIISIAAEIAAAQYRPVTEQELAERRKFGNAARFGRPRPPIVRKGSRKADDGEGWEDEGSSGDEDEGEWELVGKEGGG</sequence>
<evidence type="ECO:0000313" key="3">
    <source>
        <dbReference type="Proteomes" id="UP001590950"/>
    </source>
</evidence>
<feature type="region of interest" description="Disordered" evidence="1">
    <location>
        <begin position="120"/>
        <end position="266"/>
    </location>
</feature>
<feature type="compositionally biased region" description="Basic and acidic residues" evidence="1">
    <location>
        <begin position="87"/>
        <end position="101"/>
    </location>
</feature>
<dbReference type="Proteomes" id="UP001590950">
    <property type="component" value="Unassembled WGS sequence"/>
</dbReference>
<organism evidence="2 3">
    <name type="scientific">Stereocaulon virgatum</name>
    <dbReference type="NCBI Taxonomy" id="373712"/>
    <lineage>
        <taxon>Eukaryota</taxon>
        <taxon>Fungi</taxon>
        <taxon>Dikarya</taxon>
        <taxon>Ascomycota</taxon>
        <taxon>Pezizomycotina</taxon>
        <taxon>Lecanoromycetes</taxon>
        <taxon>OSLEUM clade</taxon>
        <taxon>Lecanoromycetidae</taxon>
        <taxon>Lecanorales</taxon>
        <taxon>Lecanorineae</taxon>
        <taxon>Stereocaulaceae</taxon>
        <taxon>Stereocaulon</taxon>
    </lineage>
</organism>
<feature type="compositionally biased region" description="Polar residues" evidence="1">
    <location>
        <begin position="233"/>
        <end position="244"/>
    </location>
</feature>
<feature type="compositionally biased region" description="Acidic residues" evidence="1">
    <location>
        <begin position="333"/>
        <end position="350"/>
    </location>
</feature>
<comment type="caution">
    <text evidence="2">The sequence shown here is derived from an EMBL/GenBank/DDBJ whole genome shotgun (WGS) entry which is preliminary data.</text>
</comment>
<keyword evidence="3" id="KW-1185">Reference proteome</keyword>
<feature type="compositionally biased region" description="Low complexity" evidence="1">
    <location>
        <begin position="193"/>
        <end position="218"/>
    </location>
</feature>
<name>A0ABR4AW45_9LECA</name>
<dbReference type="EMBL" id="JBEFKJ010000002">
    <property type="protein sequence ID" value="KAL2047708.1"/>
    <property type="molecule type" value="Genomic_DNA"/>
</dbReference>
<feature type="compositionally biased region" description="Basic and acidic residues" evidence="1">
    <location>
        <begin position="32"/>
        <end position="51"/>
    </location>
</feature>